<dbReference type="RefSeq" id="WP_153572346.1">
    <property type="nucleotide sequence ID" value="NZ_CP045725.1"/>
</dbReference>
<evidence type="ECO:0000313" key="3">
    <source>
        <dbReference type="Proteomes" id="UP000386847"/>
    </source>
</evidence>
<protein>
    <submittedName>
        <fullName evidence="2">Uncharacterized protein</fullName>
    </submittedName>
</protein>
<proteinExistence type="predicted"/>
<dbReference type="KEGG" id="rain:Rai3103_09180"/>
<name>A0A5Q2FHJ7_9ACTN</name>
<keyword evidence="1" id="KW-1133">Transmembrane helix</keyword>
<evidence type="ECO:0000313" key="2">
    <source>
        <dbReference type="EMBL" id="QGF23816.1"/>
    </source>
</evidence>
<keyword evidence="1" id="KW-0472">Membrane</keyword>
<evidence type="ECO:0000256" key="1">
    <source>
        <dbReference type="SAM" id="Phobius"/>
    </source>
</evidence>
<keyword evidence="1" id="KW-0812">Transmembrane</keyword>
<feature type="transmembrane region" description="Helical" evidence="1">
    <location>
        <begin position="33"/>
        <end position="53"/>
    </location>
</feature>
<dbReference type="Proteomes" id="UP000386847">
    <property type="component" value="Chromosome"/>
</dbReference>
<reference evidence="2 3" key="1">
    <citation type="submission" date="2019-10" db="EMBL/GenBank/DDBJ databases">
        <title>Genomic analysis of Raineyella sp. CBA3103.</title>
        <authorList>
            <person name="Roh S.W."/>
        </authorList>
    </citation>
    <scope>NUCLEOTIDE SEQUENCE [LARGE SCALE GENOMIC DNA]</scope>
    <source>
        <strain evidence="2 3">CBA3103</strain>
    </source>
</reference>
<sequence>MHAAPPENLEDFLHVPWEPGPASARAAMGRRRFIGALSSLVITVLLWGGFYLWSRRSGESWQGTGQWPVTVVVLALSVVLVAVRSVLWILAVRHRRRVGDGEVLTASWPGVQIAGRFWDWDRFAAASTGDDAASMADDAAGTDDVVGVVRTIRGRWGRADRYLFVTPEGPWECEVDDLGITPAALEQSLRLYSQGRCLVDLSGLAH</sequence>
<organism evidence="2 3">
    <name type="scientific">Raineyella fluvialis</name>
    <dbReference type="NCBI Taxonomy" id="2662261"/>
    <lineage>
        <taxon>Bacteria</taxon>
        <taxon>Bacillati</taxon>
        <taxon>Actinomycetota</taxon>
        <taxon>Actinomycetes</taxon>
        <taxon>Propionibacteriales</taxon>
        <taxon>Propionibacteriaceae</taxon>
        <taxon>Raineyella</taxon>
    </lineage>
</organism>
<dbReference type="AlphaFoldDB" id="A0A5Q2FHJ7"/>
<feature type="transmembrane region" description="Helical" evidence="1">
    <location>
        <begin position="65"/>
        <end position="87"/>
    </location>
</feature>
<gene>
    <name evidence="2" type="ORF">Rai3103_09180</name>
</gene>
<accession>A0A5Q2FHJ7</accession>
<dbReference type="EMBL" id="CP045725">
    <property type="protein sequence ID" value="QGF23816.1"/>
    <property type="molecule type" value="Genomic_DNA"/>
</dbReference>
<keyword evidence="3" id="KW-1185">Reference proteome</keyword>